<keyword evidence="2" id="KW-1185">Reference proteome</keyword>
<organism evidence="1 2">
    <name type="scientific">Habropoda laboriosa</name>
    <dbReference type="NCBI Taxonomy" id="597456"/>
    <lineage>
        <taxon>Eukaryota</taxon>
        <taxon>Metazoa</taxon>
        <taxon>Ecdysozoa</taxon>
        <taxon>Arthropoda</taxon>
        <taxon>Hexapoda</taxon>
        <taxon>Insecta</taxon>
        <taxon>Pterygota</taxon>
        <taxon>Neoptera</taxon>
        <taxon>Endopterygota</taxon>
        <taxon>Hymenoptera</taxon>
        <taxon>Apocrita</taxon>
        <taxon>Aculeata</taxon>
        <taxon>Apoidea</taxon>
        <taxon>Anthophila</taxon>
        <taxon>Apidae</taxon>
        <taxon>Habropoda</taxon>
    </lineage>
</organism>
<evidence type="ECO:0000313" key="1">
    <source>
        <dbReference type="EMBL" id="KOC59602.1"/>
    </source>
</evidence>
<proteinExistence type="predicted"/>
<protein>
    <submittedName>
        <fullName evidence="1">Uncharacterized protein</fullName>
    </submittedName>
</protein>
<gene>
    <name evidence="1" type="ORF">WH47_11344</name>
</gene>
<dbReference type="Proteomes" id="UP000053825">
    <property type="component" value="Unassembled WGS sequence"/>
</dbReference>
<accession>A0A0L7QLV1</accession>
<evidence type="ECO:0000313" key="2">
    <source>
        <dbReference type="Proteomes" id="UP000053825"/>
    </source>
</evidence>
<name>A0A0L7QLV1_9HYME</name>
<dbReference type="AlphaFoldDB" id="A0A0L7QLV1"/>
<reference evidence="1 2" key="1">
    <citation type="submission" date="2015-07" db="EMBL/GenBank/DDBJ databases">
        <title>The genome of Habropoda laboriosa.</title>
        <authorList>
            <person name="Pan H."/>
            <person name="Kapheim K."/>
        </authorList>
    </citation>
    <scope>NUCLEOTIDE SEQUENCE [LARGE SCALE GENOMIC DNA]</scope>
    <source>
        <strain evidence="1">0110345459</strain>
    </source>
</reference>
<sequence length="101" mass="11612">MREPSRFVSLFSAGAAFRGKVETTHRQKRCHPEQSVEMKSTCSLARNYVEKVAVQRTSRVKRKRFANDKKEIRSASQIRDVHGEQLCSPLRLKNVSGCFPF</sequence>
<dbReference type="EMBL" id="KQ414905">
    <property type="protein sequence ID" value="KOC59602.1"/>
    <property type="molecule type" value="Genomic_DNA"/>
</dbReference>